<reference evidence="3" key="1">
    <citation type="submission" date="2009-08" db="EMBL/GenBank/DDBJ databases">
        <title>The complete genome of Chitinophaga pinensis DSM 2588.</title>
        <authorList>
            <consortium name="US DOE Joint Genome Institute (JGI-PGF)"/>
            <person name="Lucas S."/>
            <person name="Copeland A."/>
            <person name="Lapidus A."/>
            <person name="Glavina del Rio T."/>
            <person name="Dalin E."/>
            <person name="Tice H."/>
            <person name="Bruce D."/>
            <person name="Goodwin L."/>
            <person name="Pitluck S."/>
            <person name="Kyrpides N."/>
            <person name="Mavromatis K."/>
            <person name="Ivanova N."/>
            <person name="Mikhailova N."/>
            <person name="Sims D."/>
            <person name="Meinche L."/>
            <person name="Brettin T."/>
            <person name="Detter J.C."/>
            <person name="Han C."/>
            <person name="Larimer F."/>
            <person name="Land M."/>
            <person name="Hauser L."/>
            <person name="Markowitz V."/>
            <person name="Cheng J.-F."/>
            <person name="Hugenholtz P."/>
            <person name="Woyke T."/>
            <person name="Wu D."/>
            <person name="Spring S."/>
            <person name="Klenk H.-P."/>
            <person name="Eisen J.A."/>
        </authorList>
    </citation>
    <scope>NUCLEOTIDE SEQUENCE [LARGE SCALE GENOMIC DNA]</scope>
    <source>
        <strain evidence="3">ATCC 43595 / DSM 2588 / LMG 13176 / NBRC 15968 / NCIMB 11800 / UQM 2034</strain>
    </source>
</reference>
<dbReference type="RefSeq" id="WP_012790626.1">
    <property type="nucleotide sequence ID" value="NC_013132.1"/>
</dbReference>
<dbReference type="Proteomes" id="UP000002215">
    <property type="component" value="Chromosome"/>
</dbReference>
<dbReference type="KEGG" id="cpi:Cpin_2973"/>
<dbReference type="InterPro" id="IPR016181">
    <property type="entry name" value="Acyl_CoA_acyltransferase"/>
</dbReference>
<dbReference type="AlphaFoldDB" id="A0A979G454"/>
<feature type="domain" description="N-acetyltransferase" evidence="1">
    <location>
        <begin position="8"/>
        <end position="162"/>
    </location>
</feature>
<name>A0A979G454_CHIPD</name>
<reference evidence="2 3" key="2">
    <citation type="journal article" date="2010" name="Stand. Genomic Sci.">
        <title>Complete genome sequence of Chitinophaga pinensis type strain (UQM 2034).</title>
        <authorList>
            <person name="Glavina Del Rio T."/>
            <person name="Abt B."/>
            <person name="Spring S."/>
            <person name="Lapidus A."/>
            <person name="Nolan M."/>
            <person name="Tice H."/>
            <person name="Copeland A."/>
            <person name="Cheng J.F."/>
            <person name="Chen F."/>
            <person name="Bruce D."/>
            <person name="Goodwin L."/>
            <person name="Pitluck S."/>
            <person name="Ivanova N."/>
            <person name="Mavromatis K."/>
            <person name="Mikhailova N."/>
            <person name="Pati A."/>
            <person name="Chen A."/>
            <person name="Palaniappan K."/>
            <person name="Land M."/>
            <person name="Hauser L."/>
            <person name="Chang Y.J."/>
            <person name="Jeffries C.D."/>
            <person name="Chain P."/>
            <person name="Saunders E."/>
            <person name="Detter J.C."/>
            <person name="Brettin T."/>
            <person name="Rohde M."/>
            <person name="Goker M."/>
            <person name="Bristow J."/>
            <person name="Eisen J.A."/>
            <person name="Markowitz V."/>
            <person name="Hugenholtz P."/>
            <person name="Kyrpides N.C."/>
            <person name="Klenk H.P."/>
            <person name="Lucas S."/>
        </authorList>
    </citation>
    <scope>NUCLEOTIDE SEQUENCE [LARGE SCALE GENOMIC DNA]</scope>
    <source>
        <strain evidence="3">ATCC 43595 / DSM 2588 / LMG 13176 / NBRC 15968 / NCIMB 11800 / UQM 2034</strain>
    </source>
</reference>
<evidence type="ECO:0000259" key="1">
    <source>
        <dbReference type="PROSITE" id="PS51186"/>
    </source>
</evidence>
<accession>A0A979G454</accession>
<evidence type="ECO:0000313" key="2">
    <source>
        <dbReference type="EMBL" id="ACU60450.1"/>
    </source>
</evidence>
<proteinExistence type="predicted"/>
<dbReference type="OrthoDB" id="9811523at2"/>
<organism evidence="2 3">
    <name type="scientific">Chitinophaga pinensis (strain ATCC 43595 / DSM 2588 / LMG 13176 / NBRC 15968 / NCIMB 11800 / UQM 2034)</name>
    <dbReference type="NCBI Taxonomy" id="485918"/>
    <lineage>
        <taxon>Bacteria</taxon>
        <taxon>Pseudomonadati</taxon>
        <taxon>Bacteroidota</taxon>
        <taxon>Chitinophagia</taxon>
        <taxon>Chitinophagales</taxon>
        <taxon>Chitinophagaceae</taxon>
        <taxon>Chitinophaga</taxon>
    </lineage>
</organism>
<evidence type="ECO:0000313" key="3">
    <source>
        <dbReference type="Proteomes" id="UP000002215"/>
    </source>
</evidence>
<dbReference type="PROSITE" id="PS51186">
    <property type="entry name" value="GNAT"/>
    <property type="match status" value="1"/>
</dbReference>
<dbReference type="InterPro" id="IPR000182">
    <property type="entry name" value="GNAT_dom"/>
</dbReference>
<dbReference type="PANTHER" id="PTHR43792:SF1">
    <property type="entry name" value="N-ACETYLTRANSFERASE DOMAIN-CONTAINING PROTEIN"/>
    <property type="match status" value="1"/>
</dbReference>
<sequence length="176" mass="20539">MHVATERLAIRPIQAGDKDQLFAYRSDAETNQFQGWIPASLEDVERFIDKQPTVFNTPDTWFQLVIVEKTKDLIIGDIGIHFIGSEQFEFGITIHKQYHQQGYAVEALRAVITHMFNDLHKHRATASIDPENYHSIRLVERLGLRKEAHFKESLFFKGRWVDDLVYAVLKKEWISN</sequence>
<dbReference type="InterPro" id="IPR051531">
    <property type="entry name" value="N-acetyltransferase"/>
</dbReference>
<dbReference type="Pfam" id="PF13302">
    <property type="entry name" value="Acetyltransf_3"/>
    <property type="match status" value="1"/>
</dbReference>
<dbReference type="EMBL" id="CP001699">
    <property type="protein sequence ID" value="ACU60450.1"/>
    <property type="molecule type" value="Genomic_DNA"/>
</dbReference>
<dbReference type="SUPFAM" id="SSF55729">
    <property type="entry name" value="Acyl-CoA N-acyltransferases (Nat)"/>
    <property type="match status" value="1"/>
</dbReference>
<dbReference type="GO" id="GO:0016747">
    <property type="term" value="F:acyltransferase activity, transferring groups other than amino-acyl groups"/>
    <property type="evidence" value="ECO:0007669"/>
    <property type="project" value="InterPro"/>
</dbReference>
<dbReference type="PANTHER" id="PTHR43792">
    <property type="entry name" value="GNAT FAMILY, PUTATIVE (AFU_ORTHOLOGUE AFUA_3G00765)-RELATED-RELATED"/>
    <property type="match status" value="1"/>
</dbReference>
<dbReference type="Gene3D" id="3.40.630.30">
    <property type="match status" value="1"/>
</dbReference>
<gene>
    <name evidence="2" type="ordered locus">Cpin_2973</name>
</gene>
<protein>
    <submittedName>
        <fullName evidence="2">GCN5-related N-acetyltransferase</fullName>
    </submittedName>
</protein>